<comment type="caution">
    <text evidence="1">The sequence shown here is derived from an EMBL/GenBank/DDBJ whole genome shotgun (WGS) entry which is preliminary data.</text>
</comment>
<protein>
    <submittedName>
        <fullName evidence="1">Uncharacterized protein</fullName>
    </submittedName>
</protein>
<name>A0ACB8UMB3_9APHY</name>
<dbReference type="EMBL" id="MU274900">
    <property type="protein sequence ID" value="KAI0094795.1"/>
    <property type="molecule type" value="Genomic_DNA"/>
</dbReference>
<evidence type="ECO:0000313" key="1">
    <source>
        <dbReference type="EMBL" id="KAI0094795.1"/>
    </source>
</evidence>
<evidence type="ECO:0000313" key="2">
    <source>
        <dbReference type="Proteomes" id="UP001055072"/>
    </source>
</evidence>
<accession>A0ACB8UMB3</accession>
<reference evidence="1" key="1">
    <citation type="journal article" date="2021" name="Environ. Microbiol.">
        <title>Gene family expansions and transcriptome signatures uncover fungal adaptations to wood decay.</title>
        <authorList>
            <person name="Hage H."/>
            <person name="Miyauchi S."/>
            <person name="Viragh M."/>
            <person name="Drula E."/>
            <person name="Min B."/>
            <person name="Chaduli D."/>
            <person name="Navarro D."/>
            <person name="Favel A."/>
            <person name="Norest M."/>
            <person name="Lesage-Meessen L."/>
            <person name="Balint B."/>
            <person name="Merenyi Z."/>
            <person name="de Eugenio L."/>
            <person name="Morin E."/>
            <person name="Martinez A.T."/>
            <person name="Baldrian P."/>
            <person name="Stursova M."/>
            <person name="Martinez M.J."/>
            <person name="Novotny C."/>
            <person name="Magnuson J.K."/>
            <person name="Spatafora J.W."/>
            <person name="Maurice S."/>
            <person name="Pangilinan J."/>
            <person name="Andreopoulos W."/>
            <person name="LaButti K."/>
            <person name="Hundley H."/>
            <person name="Na H."/>
            <person name="Kuo A."/>
            <person name="Barry K."/>
            <person name="Lipzen A."/>
            <person name="Henrissat B."/>
            <person name="Riley R."/>
            <person name="Ahrendt S."/>
            <person name="Nagy L.G."/>
            <person name="Grigoriev I.V."/>
            <person name="Martin F."/>
            <person name="Rosso M.N."/>
        </authorList>
    </citation>
    <scope>NUCLEOTIDE SEQUENCE</scope>
    <source>
        <strain evidence="1">CBS 384.51</strain>
    </source>
</reference>
<organism evidence="1 2">
    <name type="scientific">Irpex rosettiformis</name>
    <dbReference type="NCBI Taxonomy" id="378272"/>
    <lineage>
        <taxon>Eukaryota</taxon>
        <taxon>Fungi</taxon>
        <taxon>Dikarya</taxon>
        <taxon>Basidiomycota</taxon>
        <taxon>Agaricomycotina</taxon>
        <taxon>Agaricomycetes</taxon>
        <taxon>Polyporales</taxon>
        <taxon>Irpicaceae</taxon>
        <taxon>Irpex</taxon>
    </lineage>
</organism>
<dbReference type="Proteomes" id="UP001055072">
    <property type="component" value="Unassembled WGS sequence"/>
</dbReference>
<gene>
    <name evidence="1" type="ORF">BDY19DRAFT_988597</name>
</gene>
<sequence length="516" mass="58095">MSQLLQLPSELLMKIIGLLDWKTLLICRKVCLAFRDYISSSLECQYAIELAIAGLEDGPDSTMILAERLQRLREHQAAWRSLRWRTSRTIDMLRGGVWELYGGVLAQARGRGTLVFEQLPSAIRGITEDQWELVPKGLKSIRDFAMEPAYDLLVLVESATAEGTYRIHLRSLRTGKPHPKACNPAVLTHTPQGIEFSFAISISGEYLGVLFISSDDHESQILVWNWCTGVLEMPSYHKALKGQAIGSFGFLDDDRIMVGVVQHPEPALQIFNYKNASNNLTDIEDASFECSLQLPTLQAWVAPLAMSVRSDPSPRWQPSPDLKVPFFTSRNDRLFVVTLWVAEGGTIYTLLLFVPLSTIMSRLKSRGSFGGEYVWDEWGPHGSRMMKAPGGHSMIWVCYVFGQSFVSPWRTEDYTEVPVGAKAIRILDFNQLAVKKDVAEGPDHEPAVTEVVQNSSVLELGMILLHPVRTYLPYRTKTIRVPLHEDHAFNAVMLNEDTIVTVTSNPNVRQYRILSF</sequence>
<proteinExistence type="predicted"/>
<keyword evidence="2" id="KW-1185">Reference proteome</keyword>